<proteinExistence type="predicted"/>
<dbReference type="Pfam" id="PF09674">
    <property type="entry name" value="DUF2400"/>
    <property type="match status" value="1"/>
</dbReference>
<accession>D1PZC7</accession>
<sequence>MMEIATHKLLIDYADRFETEAFIEGDPSWFMHQVEGRLNQETMAFIASCLSYGSRRQFLPKIHSLLTNSRNNPYEWVRSGAFKEDIPDNNRCFYRLYNNHTMYVFLLSLQHLFITYGSLGEFAACHARVGCTANGDALNVLMAMSDYFKNKGITGIVSRPITSLCKRQCMFLRWMVRDHSPVDLGLWADAIDKASLYVPMDTHVLQTARQLNLVTTRTASWRTAVALTQQMAQVFPGDPARGDFALYGAHALAGHPNFAES</sequence>
<dbReference type="Proteomes" id="UP000003160">
    <property type="component" value="Unassembled WGS sequence"/>
</dbReference>
<dbReference type="InterPro" id="IPR014127">
    <property type="entry name" value="CHP02757"/>
</dbReference>
<comment type="caution">
    <text evidence="1">The sequence shown here is derived from an EMBL/GenBank/DDBJ whole genome shotgun (WGS) entry which is preliminary data.</text>
</comment>
<organism evidence="1 2">
    <name type="scientific">Hallella bergensis DSM 17361</name>
    <dbReference type="NCBI Taxonomy" id="585502"/>
    <lineage>
        <taxon>Bacteria</taxon>
        <taxon>Pseudomonadati</taxon>
        <taxon>Bacteroidota</taxon>
        <taxon>Bacteroidia</taxon>
        <taxon>Bacteroidales</taxon>
        <taxon>Prevotellaceae</taxon>
        <taxon>Hallella</taxon>
    </lineage>
</organism>
<keyword evidence="2" id="KW-1185">Reference proteome</keyword>
<evidence type="ECO:0000313" key="1">
    <source>
        <dbReference type="EMBL" id="EFA43361.1"/>
    </source>
</evidence>
<gene>
    <name evidence="1" type="ORF">HMPREF0645_2312</name>
</gene>
<dbReference type="OrthoDB" id="9773332at2"/>
<dbReference type="RefSeq" id="WP_007174415.1">
    <property type="nucleotide sequence ID" value="NZ_GG704781.1"/>
</dbReference>
<dbReference type="HOGENOM" id="CLU_064298_0_0_10"/>
<name>D1PZC7_9BACT</name>
<dbReference type="AlphaFoldDB" id="D1PZC7"/>
<dbReference type="eggNOG" id="COG0177">
    <property type="taxonomic scope" value="Bacteria"/>
</dbReference>
<reference evidence="1 2" key="1">
    <citation type="submission" date="2009-10" db="EMBL/GenBank/DDBJ databases">
        <authorList>
            <person name="Qin X."/>
            <person name="Bachman B."/>
            <person name="Battles P."/>
            <person name="Bell A."/>
            <person name="Bess C."/>
            <person name="Bickham C."/>
            <person name="Chaboub L."/>
            <person name="Chen D."/>
            <person name="Coyle M."/>
            <person name="Deiros D.R."/>
            <person name="Dinh H."/>
            <person name="Forbes L."/>
            <person name="Fowler G."/>
            <person name="Francisco L."/>
            <person name="Fu Q."/>
            <person name="Gubbala S."/>
            <person name="Hale W."/>
            <person name="Han Y."/>
            <person name="Hemphill L."/>
            <person name="Highlander S.K."/>
            <person name="Hirani K."/>
            <person name="Hogues M."/>
            <person name="Jackson L."/>
            <person name="Jakkamsetti A."/>
            <person name="Javaid M."/>
            <person name="Jiang H."/>
            <person name="Korchina V."/>
            <person name="Kovar C."/>
            <person name="Lara F."/>
            <person name="Lee S."/>
            <person name="Mata R."/>
            <person name="Mathew T."/>
            <person name="Moen C."/>
            <person name="Morales K."/>
            <person name="Munidasa M."/>
            <person name="Nazareth L."/>
            <person name="Ngo R."/>
            <person name="Nguyen L."/>
            <person name="Okwuonu G."/>
            <person name="Ongeri F."/>
            <person name="Patil S."/>
            <person name="Petrosino J."/>
            <person name="Pham C."/>
            <person name="Pham P."/>
            <person name="Pu L.-L."/>
            <person name="Puazo M."/>
            <person name="Raj R."/>
            <person name="Reid J."/>
            <person name="Rouhana J."/>
            <person name="Saada N."/>
            <person name="Shang Y."/>
            <person name="Simmons D."/>
            <person name="Thornton R."/>
            <person name="Warren J."/>
            <person name="Weissenberger G."/>
            <person name="Zhang J."/>
            <person name="Zhang L."/>
            <person name="Zhou C."/>
            <person name="Zhu D."/>
            <person name="Muzny D."/>
            <person name="Worley K."/>
            <person name="Gibbs R."/>
        </authorList>
    </citation>
    <scope>NUCLEOTIDE SEQUENCE [LARGE SCALE GENOMIC DNA]</scope>
    <source>
        <strain evidence="1 2">DSM 17361</strain>
    </source>
</reference>
<dbReference type="EMBL" id="ACKS01000082">
    <property type="protein sequence ID" value="EFA43361.1"/>
    <property type="molecule type" value="Genomic_DNA"/>
</dbReference>
<dbReference type="NCBIfam" id="TIGR02757">
    <property type="entry name" value="TIGR02757 family protein"/>
    <property type="match status" value="1"/>
</dbReference>
<evidence type="ECO:0000313" key="2">
    <source>
        <dbReference type="Proteomes" id="UP000003160"/>
    </source>
</evidence>
<protein>
    <submittedName>
        <fullName evidence="1">TIGR02757 family protein</fullName>
    </submittedName>
</protein>